<dbReference type="InterPro" id="IPR028087">
    <property type="entry name" value="Tad_N"/>
</dbReference>
<feature type="compositionally biased region" description="Acidic residues" evidence="1">
    <location>
        <begin position="130"/>
        <end position="155"/>
    </location>
</feature>
<reference evidence="4 7" key="1">
    <citation type="journal article" date="2014" name="Int. J. Syst. Evol. Microbiol.">
        <title>Complete genome sequence of Corynebacterium casei LMG S-19264T (=DSM 44701T), isolated from a smear-ripened cheese.</title>
        <authorList>
            <consortium name="US DOE Joint Genome Institute (JGI-PGF)"/>
            <person name="Walter F."/>
            <person name="Albersmeier A."/>
            <person name="Kalinowski J."/>
            <person name="Ruckert C."/>
        </authorList>
    </citation>
    <scope>NUCLEOTIDE SEQUENCE [LARGE SCALE GENOMIC DNA]</scope>
    <source>
        <strain evidence="4 7">JCM 4205</strain>
    </source>
</reference>
<keyword evidence="2" id="KW-0732">Signal</keyword>
<reference evidence="5 6" key="2">
    <citation type="submission" date="2017-09" db="EMBL/GenBank/DDBJ databases">
        <authorList>
            <person name="Lee N."/>
            <person name="Cho B.-K."/>
        </authorList>
    </citation>
    <scope>NUCLEOTIDE SEQUENCE [LARGE SCALE GENOMIC DNA]</scope>
    <source>
        <strain evidence="5 6">ATCC 19740</strain>
    </source>
</reference>
<reference evidence="4" key="3">
    <citation type="submission" date="2023-08" db="EMBL/GenBank/DDBJ databases">
        <authorList>
            <person name="Sun Q."/>
            <person name="Ohkuma M."/>
        </authorList>
    </citation>
    <scope>NUCLEOTIDE SEQUENCE</scope>
    <source>
        <strain evidence="4">JCM 4205</strain>
    </source>
</reference>
<proteinExistence type="predicted"/>
<feature type="domain" description="Putative Flp pilus-assembly TadG-like N-terminal" evidence="3">
    <location>
        <begin position="4"/>
        <end position="38"/>
    </location>
</feature>
<feature type="chain" id="PRO_5043640934" description="Putative Flp pilus-assembly TadG-like N-terminal domain-containing protein" evidence="2">
    <location>
        <begin position="20"/>
        <end position="193"/>
    </location>
</feature>
<dbReference type="Proteomes" id="UP000642014">
    <property type="component" value="Unassembled WGS sequence"/>
</dbReference>
<gene>
    <name evidence="5" type="ORF">CP977_22050</name>
    <name evidence="4" type="ORF">GCM10010497_05030</name>
</gene>
<keyword evidence="6" id="KW-1185">Reference proteome</keyword>
<feature type="signal peptide" evidence="2">
    <location>
        <begin position="1"/>
        <end position="19"/>
    </location>
</feature>
<evidence type="ECO:0000256" key="1">
    <source>
        <dbReference type="SAM" id="MobiDB-lite"/>
    </source>
</evidence>
<organism evidence="4 7">
    <name type="scientific">Streptomyces cinereoruber</name>
    <dbReference type="NCBI Taxonomy" id="67260"/>
    <lineage>
        <taxon>Bacteria</taxon>
        <taxon>Bacillati</taxon>
        <taxon>Actinomycetota</taxon>
        <taxon>Actinomycetes</taxon>
        <taxon>Kitasatosporales</taxon>
        <taxon>Streptomycetaceae</taxon>
        <taxon>Streptomyces</taxon>
    </lineage>
</organism>
<name>A0AAV4K9W3_9ACTN</name>
<dbReference type="Pfam" id="PF13400">
    <property type="entry name" value="Tad"/>
    <property type="match status" value="1"/>
</dbReference>
<feature type="region of interest" description="Disordered" evidence="1">
    <location>
        <begin position="126"/>
        <end position="178"/>
    </location>
</feature>
<evidence type="ECO:0000313" key="7">
    <source>
        <dbReference type="Proteomes" id="UP000642014"/>
    </source>
</evidence>
<protein>
    <recommendedName>
        <fullName evidence="3">Putative Flp pilus-assembly TadG-like N-terminal domain-containing protein</fullName>
    </recommendedName>
</protein>
<dbReference type="EMBL" id="CP023693">
    <property type="protein sequence ID" value="QEV34516.1"/>
    <property type="molecule type" value="Genomic_DNA"/>
</dbReference>
<sequence>MAGLLFLAFVYFMFGQAAATRNSAQTAADAAALAAAQDARDQLRERWLDVILDPAQWSGFLEGKHFATPSACQQAAAFAAKNGAKISGDGCMRLSGEHEGFSVTVQTTGTEAQDATASAKAVIEPKCSFEDPEVPAPEETEPDPDPTEPEEEPEPESITGLTCDGDAWTIDPDDPALPSAVDLFTVRLTGDDE</sequence>
<evidence type="ECO:0000313" key="5">
    <source>
        <dbReference type="EMBL" id="QEV34516.1"/>
    </source>
</evidence>
<evidence type="ECO:0000259" key="3">
    <source>
        <dbReference type="Pfam" id="PF13400"/>
    </source>
</evidence>
<dbReference type="EMBL" id="BMSJ01000001">
    <property type="protein sequence ID" value="GGR06581.1"/>
    <property type="molecule type" value="Genomic_DNA"/>
</dbReference>
<evidence type="ECO:0000313" key="6">
    <source>
        <dbReference type="Proteomes" id="UP000326029"/>
    </source>
</evidence>
<evidence type="ECO:0000256" key="2">
    <source>
        <dbReference type="SAM" id="SignalP"/>
    </source>
</evidence>
<evidence type="ECO:0000313" key="4">
    <source>
        <dbReference type="EMBL" id="GGR06581.1"/>
    </source>
</evidence>
<accession>A0AAV4K9W3</accession>
<dbReference type="Proteomes" id="UP000326029">
    <property type="component" value="Chromosome"/>
</dbReference>
<dbReference type="AlphaFoldDB" id="A0AAV4K9W3"/>